<comment type="subcellular location">
    <subcellularLocation>
        <location evidence="2">Membrane</location>
        <topology evidence="2">Multi-pass membrane protein</topology>
    </subcellularLocation>
</comment>
<comment type="similarity">
    <text evidence="1 2">Belongs to the CorA metal ion transporter (MIT) (TC 1.A.35.5) family.</text>
</comment>
<dbReference type="GO" id="GO:0016020">
    <property type="term" value="C:membrane"/>
    <property type="evidence" value="ECO:0007669"/>
    <property type="project" value="UniProtKB-SubCell"/>
</dbReference>
<feature type="transmembrane region" description="Helical" evidence="2">
    <location>
        <begin position="285"/>
        <end position="311"/>
    </location>
</feature>
<organism evidence="3 4">
    <name type="scientific">Salvia divinorum</name>
    <name type="common">Maria pastora</name>
    <name type="synonym">Diviner's sage</name>
    <dbReference type="NCBI Taxonomy" id="28513"/>
    <lineage>
        <taxon>Eukaryota</taxon>
        <taxon>Viridiplantae</taxon>
        <taxon>Streptophyta</taxon>
        <taxon>Embryophyta</taxon>
        <taxon>Tracheophyta</taxon>
        <taxon>Spermatophyta</taxon>
        <taxon>Magnoliopsida</taxon>
        <taxon>eudicotyledons</taxon>
        <taxon>Gunneridae</taxon>
        <taxon>Pentapetalae</taxon>
        <taxon>asterids</taxon>
        <taxon>lamiids</taxon>
        <taxon>Lamiales</taxon>
        <taxon>Lamiaceae</taxon>
        <taxon>Nepetoideae</taxon>
        <taxon>Mentheae</taxon>
        <taxon>Salviinae</taxon>
        <taxon>Salvia</taxon>
        <taxon>Salvia subgen. Calosphace</taxon>
    </lineage>
</organism>
<name>A0ABD1I0G1_SALDI</name>
<dbReference type="PANTHER" id="PTHR13890">
    <property type="entry name" value="RNA SPLICING PROTEIN MRS2, MITOCHONDRIAL"/>
    <property type="match status" value="1"/>
</dbReference>
<evidence type="ECO:0000313" key="4">
    <source>
        <dbReference type="Proteomes" id="UP001567538"/>
    </source>
</evidence>
<dbReference type="Gene3D" id="1.20.58.340">
    <property type="entry name" value="Magnesium transport protein CorA, transmembrane region"/>
    <property type="match status" value="1"/>
</dbReference>
<feature type="transmembrane region" description="Helical" evidence="2">
    <location>
        <begin position="323"/>
        <end position="345"/>
    </location>
</feature>
<keyword evidence="2" id="KW-0472">Membrane</keyword>
<keyword evidence="2" id="KW-0813">Transport</keyword>
<keyword evidence="2" id="KW-0460">Magnesium</keyword>
<evidence type="ECO:0000256" key="2">
    <source>
        <dbReference type="RuleBase" id="RU366041"/>
    </source>
</evidence>
<dbReference type="Pfam" id="PF22099">
    <property type="entry name" value="MRS2-like"/>
    <property type="match status" value="1"/>
</dbReference>
<keyword evidence="4" id="KW-1185">Reference proteome</keyword>
<evidence type="ECO:0000313" key="3">
    <source>
        <dbReference type="EMBL" id="KAL1561800.1"/>
    </source>
</evidence>
<dbReference type="CDD" id="cd12823">
    <property type="entry name" value="Mrs2_Mfm1p-like"/>
    <property type="match status" value="1"/>
</dbReference>
<protein>
    <recommendedName>
        <fullName evidence="2">Magnesium transporter</fullName>
    </recommendedName>
</protein>
<comment type="caution">
    <text evidence="3">The sequence shown here is derived from an EMBL/GenBank/DDBJ whole genome shotgun (WGS) entry which is preliminary data.</text>
</comment>
<dbReference type="InterPro" id="IPR039204">
    <property type="entry name" value="MRS2-like"/>
</dbReference>
<reference evidence="3 4" key="1">
    <citation type="submission" date="2024-06" db="EMBL/GenBank/DDBJ databases">
        <title>A chromosome level genome sequence of Diviner's sage (Salvia divinorum).</title>
        <authorList>
            <person name="Ford S.A."/>
            <person name="Ro D.-K."/>
            <person name="Ness R.W."/>
            <person name="Phillips M.A."/>
        </authorList>
    </citation>
    <scope>NUCLEOTIDE SEQUENCE [LARGE SCALE GENOMIC DNA]</scope>
    <source>
        <strain evidence="3">SAF-2024a</strain>
        <tissue evidence="3">Leaf</tissue>
    </source>
</reference>
<keyword evidence="2" id="KW-0812">Transmembrane</keyword>
<dbReference type="AlphaFoldDB" id="A0ABD1I0G1"/>
<dbReference type="GO" id="GO:0015095">
    <property type="term" value="F:magnesium ion transmembrane transporter activity"/>
    <property type="evidence" value="ECO:0007669"/>
    <property type="project" value="UniProtKB-ARBA"/>
</dbReference>
<comment type="function">
    <text evidence="2">Magnesium transporter that may mediate the influx of magnesium.</text>
</comment>
<proteinExistence type="inferred from homology"/>
<dbReference type="EMBL" id="JBEAFC010000003">
    <property type="protein sequence ID" value="KAL1561800.1"/>
    <property type="molecule type" value="Genomic_DNA"/>
</dbReference>
<dbReference type="Gene3D" id="2.40.128.330">
    <property type="match status" value="1"/>
</dbReference>
<dbReference type="Proteomes" id="UP001567538">
    <property type="component" value="Unassembled WGS sequence"/>
</dbReference>
<gene>
    <name evidence="3" type="ORF">AAHA92_04460</name>
</gene>
<dbReference type="PANTHER" id="PTHR13890:SF35">
    <property type="entry name" value="MAGNESIUM TRANSPORTER MRS2-3"/>
    <property type="match status" value="1"/>
</dbReference>
<evidence type="ECO:0000256" key="1">
    <source>
        <dbReference type="ARBA" id="ARBA00007535"/>
    </source>
</evidence>
<accession>A0ABD1I0G1</accession>
<keyword evidence="2" id="KW-1133">Transmembrane helix</keyword>
<sequence>MLESVRTKYPGGRKKGGWLVVDSTGAVSEVGKQAVMQRTGLPSRDLRMLDTALSYPSAIMGRDQAIVVNLENISAIITSTEMIFLNSKHPSLTSFVDKMQQLFRHRRDSYKAPAETMNNGGDQAEENAILPFEFVALEACLQATCSSLDDETTRLEQEAHPALDKLTSQISNLNLDWVRVIKTRLAAITGRVQKVRDELEHLLDDDQDMAQMYLTDKLEDDDEDDDAREQHLDVEELEMILEAYFVEMEGTLNKLLNLREMVESREEYIKTMLDVKQNQSLQTQVVINTTSLAVGTHIVLTGMFGMNIGIGMFDPAKYGTPDWLWTVGGGAMASAFCCVVAIIWYKSQGLLD</sequence>
<keyword evidence="2" id="KW-0406">Ion transport</keyword>